<evidence type="ECO:0000256" key="1">
    <source>
        <dbReference type="SAM" id="MobiDB-lite"/>
    </source>
</evidence>
<proteinExistence type="predicted"/>
<dbReference type="EMBL" id="KZ678142">
    <property type="protein sequence ID" value="PSN62269.1"/>
    <property type="molecule type" value="Genomic_DNA"/>
</dbReference>
<keyword evidence="4" id="KW-1185">Reference proteome</keyword>
<sequence>MATNVLHNPIGGNILKSGWAQGFLSATGAFMGASVLFTNCLSPKWRIEGAKEVPLPIDEAQPLVRNVMVTLILPEGMIDPIGMPNSSNATRTMEIPTPDIDAHLSAFSISMFFAILAMFALLVAVFGTVIWQAKRINKLEASGKEAESFNERMDDLEEFQKNAIYAVDGRYVSTSEYLDSRGDERRRSRVFGRRLRDLEQASHQLNASQEIFTTLTDIKQRRLDFDLDRLGTRWDVAESDRAEYEERIQVLEAQVKNIPELEKKAQTADELKKTIDGLLVRFESSERAIDAINNKMSADSKAMAQLKPEDMTRGPQEMNGKTEVPSEEDTNEVQTTDQSLENQVRPPLSNSGEAGKARGPIRIYLGSVLPSRQGSARPMASKPKVSESSVTVQEDEQSTVPSATEQDTGSQAQEAGSQAQETGSQAQTQAPPRKILVPVLRRPKQYSKMAEFSGMQSGIADTVSSGIGNSTSVATEPSSTELAGPVFGTTEPQEKGSNVEISAKSDESANASGMAGSEDNLAAEQSKTGGDDAATPVSSEGPTGTSPATAEQSFAESAKKFDDDLDSLFED</sequence>
<dbReference type="Proteomes" id="UP000240883">
    <property type="component" value="Unassembled WGS sequence"/>
</dbReference>
<feature type="region of interest" description="Disordered" evidence="1">
    <location>
        <begin position="299"/>
        <end position="571"/>
    </location>
</feature>
<dbReference type="AlphaFoldDB" id="A0A2T2NA52"/>
<evidence type="ECO:0000313" key="4">
    <source>
        <dbReference type="Proteomes" id="UP000240883"/>
    </source>
</evidence>
<keyword evidence="2" id="KW-0472">Membrane</keyword>
<evidence type="ECO:0000256" key="2">
    <source>
        <dbReference type="SAM" id="Phobius"/>
    </source>
</evidence>
<keyword evidence="2" id="KW-0812">Transmembrane</keyword>
<keyword evidence="2" id="KW-1133">Transmembrane helix</keyword>
<feature type="compositionally biased region" description="Polar residues" evidence="1">
    <location>
        <begin position="462"/>
        <end position="481"/>
    </location>
</feature>
<organism evidence="3 4">
    <name type="scientific">Corynespora cassiicola Philippines</name>
    <dbReference type="NCBI Taxonomy" id="1448308"/>
    <lineage>
        <taxon>Eukaryota</taxon>
        <taxon>Fungi</taxon>
        <taxon>Dikarya</taxon>
        <taxon>Ascomycota</taxon>
        <taxon>Pezizomycotina</taxon>
        <taxon>Dothideomycetes</taxon>
        <taxon>Pleosporomycetidae</taxon>
        <taxon>Pleosporales</taxon>
        <taxon>Corynesporascaceae</taxon>
        <taxon>Corynespora</taxon>
    </lineage>
</organism>
<reference evidence="3 4" key="1">
    <citation type="journal article" date="2018" name="Front. Microbiol.">
        <title>Genome-Wide Analysis of Corynespora cassiicola Leaf Fall Disease Putative Effectors.</title>
        <authorList>
            <person name="Lopez D."/>
            <person name="Ribeiro S."/>
            <person name="Label P."/>
            <person name="Fumanal B."/>
            <person name="Venisse J.S."/>
            <person name="Kohler A."/>
            <person name="de Oliveira R.R."/>
            <person name="Labutti K."/>
            <person name="Lipzen A."/>
            <person name="Lail K."/>
            <person name="Bauer D."/>
            <person name="Ohm R.A."/>
            <person name="Barry K.W."/>
            <person name="Spatafora J."/>
            <person name="Grigoriev I.V."/>
            <person name="Martin F.M."/>
            <person name="Pujade-Renaud V."/>
        </authorList>
    </citation>
    <scope>NUCLEOTIDE SEQUENCE [LARGE SCALE GENOMIC DNA]</scope>
    <source>
        <strain evidence="3 4">Philippines</strain>
    </source>
</reference>
<feature type="transmembrane region" description="Helical" evidence="2">
    <location>
        <begin position="20"/>
        <end position="41"/>
    </location>
</feature>
<feature type="compositionally biased region" description="Polar residues" evidence="1">
    <location>
        <begin position="332"/>
        <end position="352"/>
    </location>
</feature>
<feature type="compositionally biased region" description="Low complexity" evidence="1">
    <location>
        <begin position="408"/>
        <end position="423"/>
    </location>
</feature>
<protein>
    <submittedName>
        <fullName evidence="3">Uncharacterized protein</fullName>
    </submittedName>
</protein>
<feature type="compositionally biased region" description="Polar residues" evidence="1">
    <location>
        <begin position="386"/>
        <end position="407"/>
    </location>
</feature>
<evidence type="ECO:0000313" key="3">
    <source>
        <dbReference type="EMBL" id="PSN62269.1"/>
    </source>
</evidence>
<accession>A0A2T2NA52</accession>
<feature type="transmembrane region" description="Helical" evidence="2">
    <location>
        <begin position="111"/>
        <end position="131"/>
    </location>
</feature>
<name>A0A2T2NA52_CORCC</name>
<feature type="compositionally biased region" description="Polar residues" evidence="1">
    <location>
        <begin position="536"/>
        <end position="555"/>
    </location>
</feature>
<gene>
    <name evidence="3" type="ORF">BS50DRAFT_650812</name>
</gene>